<reference evidence="1 2" key="1">
    <citation type="submission" date="2015-01" db="EMBL/GenBank/DDBJ databases">
        <title>Evolution of Trichinella species and genotypes.</title>
        <authorList>
            <person name="Korhonen P.K."/>
            <person name="Edoardo P."/>
            <person name="Giuseppe L.R."/>
            <person name="Gasser R.B."/>
        </authorList>
    </citation>
    <scope>NUCLEOTIDE SEQUENCE [LARGE SCALE GENOMIC DNA]</scope>
    <source>
        <strain evidence="1">ISS470</strain>
    </source>
</reference>
<dbReference type="Proteomes" id="UP000054995">
    <property type="component" value="Unassembled WGS sequence"/>
</dbReference>
<organism evidence="1 2">
    <name type="scientific">Trichinella pseudospiralis</name>
    <name type="common">Parasitic roundworm</name>
    <dbReference type="NCBI Taxonomy" id="6337"/>
    <lineage>
        <taxon>Eukaryota</taxon>
        <taxon>Metazoa</taxon>
        <taxon>Ecdysozoa</taxon>
        <taxon>Nematoda</taxon>
        <taxon>Enoplea</taxon>
        <taxon>Dorylaimia</taxon>
        <taxon>Trichinellida</taxon>
        <taxon>Trichinellidae</taxon>
        <taxon>Trichinella</taxon>
    </lineage>
</organism>
<accession>A0A0V1FYJ4</accession>
<keyword evidence="2" id="KW-1185">Reference proteome</keyword>
<proteinExistence type="predicted"/>
<sequence>MKERPDFSTTVTHLGQEFVLLIFWIEVKANFKASSFDKANNLLGLYRFWKVSEEKLLSLICA</sequence>
<protein>
    <submittedName>
        <fullName evidence="1">Uncharacterized protein</fullName>
    </submittedName>
</protein>
<gene>
    <name evidence="1" type="ORF">T4D_8730</name>
</gene>
<name>A0A0V1FYJ4_TRIPS</name>
<comment type="caution">
    <text evidence="1">The sequence shown here is derived from an EMBL/GenBank/DDBJ whole genome shotgun (WGS) entry which is preliminary data.</text>
</comment>
<evidence type="ECO:0000313" key="1">
    <source>
        <dbReference type="EMBL" id="KRY90355.1"/>
    </source>
</evidence>
<evidence type="ECO:0000313" key="2">
    <source>
        <dbReference type="Proteomes" id="UP000054995"/>
    </source>
</evidence>
<dbReference type="EMBL" id="JYDT01000022">
    <property type="protein sequence ID" value="KRY90355.1"/>
    <property type="molecule type" value="Genomic_DNA"/>
</dbReference>